<dbReference type="InterPro" id="IPR038729">
    <property type="entry name" value="Rad50/SbcC_AAA"/>
</dbReference>
<organism evidence="6 7">
    <name type="scientific">Jeotgalicoccus meleagridis</name>
    <dbReference type="NCBI Taxonomy" id="2759181"/>
    <lineage>
        <taxon>Bacteria</taxon>
        <taxon>Bacillati</taxon>
        <taxon>Bacillota</taxon>
        <taxon>Bacilli</taxon>
        <taxon>Bacillales</taxon>
        <taxon>Staphylococcaceae</taxon>
        <taxon>Jeotgalicoccus</taxon>
    </lineage>
</organism>
<accession>A0A6V7RMI6</accession>
<dbReference type="GO" id="GO:0016887">
    <property type="term" value="F:ATP hydrolysis activity"/>
    <property type="evidence" value="ECO:0007669"/>
    <property type="project" value="InterPro"/>
</dbReference>
<evidence type="ECO:0000313" key="7">
    <source>
        <dbReference type="Proteomes" id="UP000589351"/>
    </source>
</evidence>
<sequence>MKLIKLTMKYFGPFEHEVIDFRTLNNKLFLISGKTGSGKTMIFDGIVTALYGSPSTKGRDEESLRSQFAPVDSPSEVQLIFEVKNKQYIVKRVLKYKKPGNKSETPAKAVLHGPDGNIIAGKLTDVRQAVEDIIKLTREQFRKILILPQGEFKELLVSSSQEKQDILRTLFQTERFLNFEMKLREELKAKGQETDKLDTKIHESIKQLHTEDVEITRQEEFASHQDIVIYLDKISDQYKKKLLNLEVDGKKKSEEYNQLSDALIKKQDHNEQVKELERYKAQEQDINTKKSQMEEYRTLIDDYDKVSEIKYELQRRIELVKSIDEHKNNIRSSKKSIKSYQDDLAGLKKSLDSYYQDEAQMKDREKIFYQNERFLGEDYQSLNDEIKQVTDKINELNDKSALLKDDIESKKNDYEKIEIDQEALFDIKSKIQNKDHELTALKRDLDESKKIETYTEEKEELKSQLGKNYGYLSELREELSQFSKEFNSYDDDTFATINHLIAHLEVGIACPVCKQTVLDLPEGGLLSEEDKVTFNQLQDDIKKTEETNQKLVNRMDVMEELLRDNTLQPSAVIKDQVASNEEKLAKLNEEYQKEESRLQAKNKLQEEITSNENAYSDLLRDEDKLKNELKILKEKHKDFTTKTNFDNYQELSDFMDKERASIMEFNEAFTKYKDEYSQKNSDLKVEETKQSALVDNKVALEKEDKTISQTIKAFKNAQDIKDDSVLYRLINDKTISDKKKELKAFDEEYASVTRQIQLLEDKVESLEIFDLTKDQEHLETSKVALDQLREFYGSIKTRQETNDKIKDYLTTLIDDYGRSHKYYLDLKELVDAVQGKLGYKVSLERYVLIYYLERILDLANYRLLSMTNHRYKLIRSTKKSNRYSGLDIEVFDYYNNQSRNINSLSGGETFQASLVLALALNESLQEEAGGIQLDTMLIDEGFGTLDQETLEVAISTLIDLQTTGKTVGIISHVEELKLRMENILTVIPENGRSRTKIHSL</sequence>
<dbReference type="InterPro" id="IPR027417">
    <property type="entry name" value="P-loop_NTPase"/>
</dbReference>
<dbReference type="PANTHER" id="PTHR32114">
    <property type="entry name" value="ABC TRANSPORTER ABCH.3"/>
    <property type="match status" value="1"/>
</dbReference>
<dbReference type="SUPFAM" id="SSF52540">
    <property type="entry name" value="P-loop containing nucleoside triphosphate hydrolases"/>
    <property type="match status" value="1"/>
</dbReference>
<protein>
    <recommendedName>
        <fullName evidence="3">Nuclease SbcCD subunit C</fullName>
    </recommendedName>
</protein>
<gene>
    <name evidence="6" type="primary">sbcC</name>
    <name evidence="6" type="ORF">JEODO184_01467</name>
</gene>
<keyword evidence="4" id="KW-0175">Coiled coil</keyword>
<name>A0A6V7RMI6_9STAP</name>
<dbReference type="Pfam" id="PF13476">
    <property type="entry name" value="AAA_23"/>
    <property type="match status" value="1"/>
</dbReference>
<evidence type="ECO:0000256" key="4">
    <source>
        <dbReference type="SAM" id="Coils"/>
    </source>
</evidence>
<evidence type="ECO:0000256" key="1">
    <source>
        <dbReference type="ARBA" id="ARBA00006930"/>
    </source>
</evidence>
<evidence type="ECO:0000313" key="6">
    <source>
        <dbReference type="EMBL" id="CAD2078733.1"/>
    </source>
</evidence>
<evidence type="ECO:0000256" key="2">
    <source>
        <dbReference type="ARBA" id="ARBA00011322"/>
    </source>
</evidence>
<comment type="subunit">
    <text evidence="2">Heterodimer of SbcC and SbcD.</text>
</comment>
<dbReference type="Pfam" id="PF13558">
    <property type="entry name" value="SbcC_Walker_B"/>
    <property type="match status" value="1"/>
</dbReference>
<feature type="coiled-coil region" evidence="4">
    <location>
        <begin position="534"/>
        <end position="642"/>
    </location>
</feature>
<evidence type="ECO:0000259" key="5">
    <source>
        <dbReference type="Pfam" id="PF13476"/>
    </source>
</evidence>
<dbReference type="GO" id="GO:0006302">
    <property type="term" value="P:double-strand break repair"/>
    <property type="evidence" value="ECO:0007669"/>
    <property type="project" value="InterPro"/>
</dbReference>
<keyword evidence="7" id="KW-1185">Reference proteome</keyword>
<comment type="caution">
    <text evidence="6">The sequence shown here is derived from an EMBL/GenBank/DDBJ whole genome shotgun (WGS) entry which is preliminary data.</text>
</comment>
<feature type="coiled-coil region" evidence="4">
    <location>
        <begin position="735"/>
        <end position="762"/>
    </location>
</feature>
<proteinExistence type="inferred from homology"/>
<dbReference type="AlphaFoldDB" id="A0A6V7RMI6"/>
<feature type="coiled-coil region" evidence="4">
    <location>
        <begin position="323"/>
        <end position="492"/>
    </location>
</feature>
<feature type="coiled-coil region" evidence="4">
    <location>
        <begin position="259"/>
        <end position="299"/>
    </location>
</feature>
<evidence type="ECO:0000256" key="3">
    <source>
        <dbReference type="ARBA" id="ARBA00013368"/>
    </source>
</evidence>
<dbReference type="Gene3D" id="3.40.50.300">
    <property type="entry name" value="P-loop containing nucleotide triphosphate hydrolases"/>
    <property type="match status" value="2"/>
</dbReference>
<reference evidence="6 7" key="1">
    <citation type="submission" date="2020-07" db="EMBL/GenBank/DDBJ databases">
        <authorList>
            <person name="Criscuolo A."/>
        </authorList>
    </citation>
    <scope>NUCLEOTIDE SEQUENCE [LARGE SCALE GENOMIC DNA]</scope>
    <source>
        <strain evidence="6">CIP111649</strain>
    </source>
</reference>
<feature type="domain" description="Rad50/SbcC-type AAA" evidence="5">
    <location>
        <begin position="5"/>
        <end position="209"/>
    </location>
</feature>
<comment type="similarity">
    <text evidence="1">Belongs to the SMC family. SbcC subfamily.</text>
</comment>
<dbReference type="Proteomes" id="UP000589351">
    <property type="component" value="Unassembled WGS sequence"/>
</dbReference>
<dbReference type="PANTHER" id="PTHR32114:SF2">
    <property type="entry name" value="ABC TRANSPORTER ABCH.3"/>
    <property type="match status" value="1"/>
</dbReference>
<dbReference type="RefSeq" id="WP_185125942.1">
    <property type="nucleotide sequence ID" value="NZ_CAJEWD010000008.1"/>
</dbReference>
<dbReference type="EMBL" id="CAJEWD010000008">
    <property type="protein sequence ID" value="CAD2078733.1"/>
    <property type="molecule type" value="Genomic_DNA"/>
</dbReference>